<organism evidence="1 2">
    <name type="scientific">Prorocentrum cordatum</name>
    <dbReference type="NCBI Taxonomy" id="2364126"/>
    <lineage>
        <taxon>Eukaryota</taxon>
        <taxon>Sar</taxon>
        <taxon>Alveolata</taxon>
        <taxon>Dinophyceae</taxon>
        <taxon>Prorocentrales</taxon>
        <taxon>Prorocentraceae</taxon>
        <taxon>Prorocentrum</taxon>
    </lineage>
</organism>
<name>A0ABN9WAH2_9DINO</name>
<feature type="non-terminal residue" evidence="1">
    <location>
        <position position="1"/>
    </location>
</feature>
<proteinExistence type="predicted"/>
<protein>
    <recommendedName>
        <fullName evidence="3">Calmodulin-lysine N-methyltransferase</fullName>
    </recommendedName>
</protein>
<dbReference type="Gene3D" id="3.40.50.150">
    <property type="entry name" value="Vaccinia Virus protein VP39"/>
    <property type="match status" value="1"/>
</dbReference>
<dbReference type="InterPro" id="IPR029063">
    <property type="entry name" value="SAM-dependent_MTases_sf"/>
</dbReference>
<comment type="caution">
    <text evidence="1">The sequence shown here is derived from an EMBL/GenBank/DDBJ whole genome shotgun (WGS) entry which is preliminary data.</text>
</comment>
<dbReference type="InterPro" id="IPR019410">
    <property type="entry name" value="Methyltransf_16"/>
</dbReference>
<dbReference type="Proteomes" id="UP001189429">
    <property type="component" value="Unassembled WGS sequence"/>
</dbReference>
<accession>A0ABN9WAH2</accession>
<gene>
    <name evidence="1" type="ORF">PCOR1329_LOCUS64564</name>
</gene>
<sequence length="282" mass="30084">EVISVAFGSRPELRFELEQVVGRRPPIFGPLDTGGALWYADRVLSQFLVTAGPGAGPHGRPAPAGGLALVLGCGGVPLSALVAAALGWSVVMTDLEPVIELTRTNVRRAEGAVQAERDRLACTRPAEMAVRELYFGDEPALDEALSAAGAVGEGAPLLVLCSDCIWREFLHRPLLCTVAAALGKASGAAEALFCFQTRSPQNEAMFLKVLKEEFGCLETEAVDASEALSQVLWPAQVQHSVGQMRDLPKNFPLLRLTLREGAVPPRLGAPQELAAGRKPWWS</sequence>
<reference evidence="1" key="1">
    <citation type="submission" date="2023-10" db="EMBL/GenBank/DDBJ databases">
        <authorList>
            <person name="Chen Y."/>
            <person name="Shah S."/>
            <person name="Dougan E. K."/>
            <person name="Thang M."/>
            <person name="Chan C."/>
        </authorList>
    </citation>
    <scope>NUCLEOTIDE SEQUENCE [LARGE SCALE GENOMIC DNA]</scope>
</reference>
<evidence type="ECO:0000313" key="1">
    <source>
        <dbReference type="EMBL" id="CAK0881851.1"/>
    </source>
</evidence>
<dbReference type="PANTHER" id="PTHR14614">
    <property type="entry name" value="HEPATOCELLULAR CARCINOMA-ASSOCIATED ANTIGEN"/>
    <property type="match status" value="1"/>
</dbReference>
<evidence type="ECO:0008006" key="3">
    <source>
        <dbReference type="Google" id="ProtNLM"/>
    </source>
</evidence>
<dbReference type="EMBL" id="CAUYUJ010018237">
    <property type="protein sequence ID" value="CAK0881851.1"/>
    <property type="molecule type" value="Genomic_DNA"/>
</dbReference>
<keyword evidence="2" id="KW-1185">Reference proteome</keyword>
<evidence type="ECO:0000313" key="2">
    <source>
        <dbReference type="Proteomes" id="UP001189429"/>
    </source>
</evidence>
<dbReference type="PANTHER" id="PTHR14614:SF109">
    <property type="entry name" value="RIBOSOMAL LYSINE N-METHYLTRANSFERASE 5"/>
    <property type="match status" value="1"/>
</dbReference>